<evidence type="ECO:0000313" key="2">
    <source>
        <dbReference type="EMBL" id="TFW31025.1"/>
    </source>
</evidence>
<keyword evidence="1" id="KW-0472">Membrane</keyword>
<comment type="subcellular location">
    <subcellularLocation>
        <location evidence="1">Cell inner membrane</location>
        <topology evidence="1">Multi-pass membrane protein</topology>
    </subcellularLocation>
</comment>
<dbReference type="OrthoDB" id="9810518at2"/>
<reference evidence="2 3" key="1">
    <citation type="submission" date="2019-03" db="EMBL/GenBank/DDBJ databases">
        <title>Draft genome of Massilia hortus sp. nov., a novel bacterial species of the Oxalobacteraceae family.</title>
        <authorList>
            <person name="Peta V."/>
            <person name="Raths R."/>
            <person name="Bucking H."/>
        </authorList>
    </citation>
    <scope>NUCLEOTIDE SEQUENCE [LARGE SCALE GENOMIC DNA]</scope>
    <source>
        <strain evidence="2 3">ONC3</strain>
    </source>
</reference>
<feature type="transmembrane region" description="Helical" evidence="1">
    <location>
        <begin position="125"/>
        <end position="147"/>
    </location>
</feature>
<feature type="transmembrane region" description="Helical" evidence="1">
    <location>
        <begin position="167"/>
        <end position="188"/>
    </location>
</feature>
<dbReference type="NCBIfam" id="TIGR00056">
    <property type="entry name" value="MlaE family lipid ABC transporter permease subunit"/>
    <property type="match status" value="1"/>
</dbReference>
<keyword evidence="1" id="KW-1133">Transmembrane helix</keyword>
<dbReference type="AlphaFoldDB" id="A0A4Y9SWP8"/>
<dbReference type="SUPFAM" id="SSF52091">
    <property type="entry name" value="SpoIIaa-like"/>
    <property type="match status" value="1"/>
</dbReference>
<evidence type="ECO:0000313" key="3">
    <source>
        <dbReference type="Proteomes" id="UP000297258"/>
    </source>
</evidence>
<keyword evidence="1" id="KW-1003">Cell membrane</keyword>
<dbReference type="GO" id="GO:0043190">
    <property type="term" value="C:ATP-binding cassette (ABC) transporter complex"/>
    <property type="evidence" value="ECO:0007669"/>
    <property type="project" value="InterPro"/>
</dbReference>
<dbReference type="InterPro" id="IPR003453">
    <property type="entry name" value="ABC_MlaE_roteobac"/>
</dbReference>
<dbReference type="InterPro" id="IPR036513">
    <property type="entry name" value="STAS_dom_sf"/>
</dbReference>
<keyword evidence="3" id="KW-1185">Reference proteome</keyword>
<accession>A0A4Y9SWP8</accession>
<dbReference type="RefSeq" id="WP_135190555.1">
    <property type="nucleotide sequence ID" value="NZ_SPUM01000102.1"/>
</dbReference>
<gene>
    <name evidence="2" type="ORF">E4O92_15080</name>
</gene>
<dbReference type="Pfam" id="PF02405">
    <property type="entry name" value="MlaE"/>
    <property type="match status" value="1"/>
</dbReference>
<keyword evidence="1" id="KW-0812">Transmembrane</keyword>
<dbReference type="InterPro" id="IPR030802">
    <property type="entry name" value="Permease_MalE"/>
</dbReference>
<comment type="similarity">
    <text evidence="1">Belongs to the MlaE permease family.</text>
</comment>
<dbReference type="PANTHER" id="PTHR30188:SF3">
    <property type="entry name" value="ABC TRANSPORTER PERMEASE"/>
    <property type="match status" value="1"/>
</dbReference>
<dbReference type="EMBL" id="SPUM01000102">
    <property type="protein sequence ID" value="TFW31025.1"/>
    <property type="molecule type" value="Genomic_DNA"/>
</dbReference>
<keyword evidence="1" id="KW-0997">Cell inner membrane</keyword>
<feature type="transmembrane region" description="Helical" evidence="1">
    <location>
        <begin position="352"/>
        <end position="373"/>
    </location>
</feature>
<feature type="transmembrane region" description="Helical" evidence="1">
    <location>
        <begin position="262"/>
        <end position="287"/>
    </location>
</feature>
<protein>
    <submittedName>
        <fullName evidence="2">ABC transporter permease</fullName>
    </submittedName>
</protein>
<sequence>MSAEPCLIEQTHEAGAQVLYLIGAWRLANVPTIVDLLRGLRLEPARDYIVDGSRLESVDTAAGFVLVRHLAELGCTSANITPRGFDPRFLRLLKLVRERMGTPPATERSERPNFVRRIGSATLRLGSLLANHVAFLGAVALETLALLRNPGLFRLRETVSHFESVCIDAIPIVMLVNFLIGVVLAYVLGSQAQLYGASAFVADGVGLAVSRELAPIVTSVIVAGRSGAAFTAQIGAMKLNDEIDAITTLGLSPIQVLVIPRLFALMLALPLLVFAGDIAGILGGMLICAKQLNISPGVFIHRVHTVLAIRHFVIGIAKAPVFAVFIGLIACRMGILAARDAHGVGDNTTSTVVQCIVWVIVLDAVFAVIFQQLGI</sequence>
<comment type="caution">
    <text evidence="2">The sequence shown here is derived from an EMBL/GenBank/DDBJ whole genome shotgun (WGS) entry which is preliminary data.</text>
</comment>
<dbReference type="PANTHER" id="PTHR30188">
    <property type="entry name" value="ABC TRANSPORTER PERMEASE PROTEIN-RELATED"/>
    <property type="match status" value="1"/>
</dbReference>
<dbReference type="Proteomes" id="UP000297258">
    <property type="component" value="Unassembled WGS sequence"/>
</dbReference>
<name>A0A4Y9SWP8_9BURK</name>
<organism evidence="2 3">
    <name type="scientific">Massilia horti</name>
    <dbReference type="NCBI Taxonomy" id="2562153"/>
    <lineage>
        <taxon>Bacteria</taxon>
        <taxon>Pseudomonadati</taxon>
        <taxon>Pseudomonadota</taxon>
        <taxon>Betaproteobacteria</taxon>
        <taxon>Burkholderiales</taxon>
        <taxon>Oxalobacteraceae</taxon>
        <taxon>Telluria group</taxon>
        <taxon>Massilia</taxon>
    </lineage>
</organism>
<dbReference type="GO" id="GO:0005548">
    <property type="term" value="F:phospholipid transporter activity"/>
    <property type="evidence" value="ECO:0007669"/>
    <property type="project" value="TreeGrafter"/>
</dbReference>
<proteinExistence type="inferred from homology"/>
<feature type="transmembrane region" description="Helical" evidence="1">
    <location>
        <begin position="307"/>
        <end position="331"/>
    </location>
</feature>
<evidence type="ECO:0000256" key="1">
    <source>
        <dbReference type="RuleBase" id="RU362044"/>
    </source>
</evidence>